<dbReference type="PANTHER" id="PTHR35333">
    <property type="entry name" value="BETA-LACTAMASE"/>
    <property type="match status" value="1"/>
</dbReference>
<dbReference type="RefSeq" id="WP_076314284.1">
    <property type="nucleotide sequence ID" value="NZ_JBHUMJ010000011.1"/>
</dbReference>
<organism evidence="2 3">
    <name type="scientific">Paenibacillus shunpengii</name>
    <dbReference type="NCBI Taxonomy" id="2054424"/>
    <lineage>
        <taxon>Bacteria</taxon>
        <taxon>Bacillati</taxon>
        <taxon>Bacillota</taxon>
        <taxon>Bacilli</taxon>
        <taxon>Bacillales</taxon>
        <taxon>Paenibacillaceae</taxon>
        <taxon>Paenibacillus</taxon>
    </lineage>
</organism>
<evidence type="ECO:0000313" key="3">
    <source>
        <dbReference type="Proteomes" id="UP001597540"/>
    </source>
</evidence>
<dbReference type="InterPro" id="IPR045155">
    <property type="entry name" value="Beta-lactam_cat"/>
</dbReference>
<keyword evidence="3" id="KW-1185">Reference proteome</keyword>
<dbReference type="InterPro" id="IPR012338">
    <property type="entry name" value="Beta-lactam/transpept-like"/>
</dbReference>
<reference evidence="3" key="1">
    <citation type="journal article" date="2019" name="Int. J. Syst. Evol. Microbiol.">
        <title>The Global Catalogue of Microorganisms (GCM) 10K type strain sequencing project: providing services to taxonomists for standard genome sequencing and annotation.</title>
        <authorList>
            <consortium name="The Broad Institute Genomics Platform"/>
            <consortium name="The Broad Institute Genome Sequencing Center for Infectious Disease"/>
            <person name="Wu L."/>
            <person name="Ma J."/>
        </authorList>
    </citation>
    <scope>NUCLEOTIDE SEQUENCE [LARGE SCALE GENOMIC DNA]</scope>
    <source>
        <strain evidence="3">KCTC 33849</strain>
    </source>
</reference>
<dbReference type="SUPFAM" id="SSF56601">
    <property type="entry name" value="beta-lactamase/transpeptidase-like"/>
    <property type="match status" value="1"/>
</dbReference>
<accession>A0ABW5SX96</accession>
<dbReference type="InterPro" id="IPR000871">
    <property type="entry name" value="Beta-lactam_class-A"/>
</dbReference>
<keyword evidence="2" id="KW-0378">Hydrolase</keyword>
<proteinExistence type="predicted"/>
<gene>
    <name evidence="2" type="ORF">ACFSVM_23865</name>
</gene>
<protein>
    <submittedName>
        <fullName evidence="2">Serine hydrolase</fullName>
    </submittedName>
</protein>
<sequence>MAMIAAIILCTIAFMYVGIRVLAVYEKKKDDKKTEFDVLRFMSENPNQASLHFIQNGDTILGYQSNRKMPLASVLKIIIVVEFARQVSENELDPDTRIPLAELDRYYIPRSDGNAHPEWLQDAGNRNAIVNNGVSLKEVANGMMKFSSNANTEYLMKTIGLKKINLLLNKWNLNQHGRIFPISSAGLIAASVMEETGCPSSKIASKLMEMPTNEYEAKAIQLFEDISMDKGKSLIKRLNRSESYRIDVMRVESMKQPQSTTQEYANIMRYIQLGKCLAPVATELIKELIEFTPPQDSRFCKVGQKGGSTATILNKVLYLEDRKGGNYQLAVFINDPKRINHIWLSRKLDLFISKFMADDEFQSKAIELLRGIEEQNVVS</sequence>
<name>A0ABW5SX96_9BACL</name>
<dbReference type="Gene3D" id="3.40.710.10">
    <property type="entry name" value="DD-peptidase/beta-lactamase superfamily"/>
    <property type="match status" value="1"/>
</dbReference>
<evidence type="ECO:0000313" key="2">
    <source>
        <dbReference type="EMBL" id="MFD2703477.1"/>
    </source>
</evidence>
<comment type="caution">
    <text evidence="2">The sequence shown here is derived from an EMBL/GenBank/DDBJ whole genome shotgun (WGS) entry which is preliminary data.</text>
</comment>
<feature type="domain" description="Beta-lactamase class A catalytic" evidence="1">
    <location>
        <begin position="56"/>
        <end position="175"/>
    </location>
</feature>
<dbReference type="PANTHER" id="PTHR35333:SF3">
    <property type="entry name" value="BETA-LACTAMASE-TYPE TRANSPEPTIDASE FOLD CONTAINING PROTEIN"/>
    <property type="match status" value="1"/>
</dbReference>
<dbReference type="GO" id="GO:0016787">
    <property type="term" value="F:hydrolase activity"/>
    <property type="evidence" value="ECO:0007669"/>
    <property type="project" value="UniProtKB-KW"/>
</dbReference>
<dbReference type="EMBL" id="JBHUMJ010000011">
    <property type="protein sequence ID" value="MFD2703477.1"/>
    <property type="molecule type" value="Genomic_DNA"/>
</dbReference>
<dbReference type="Pfam" id="PF13354">
    <property type="entry name" value="Beta-lactamase2"/>
    <property type="match status" value="1"/>
</dbReference>
<dbReference type="Proteomes" id="UP001597540">
    <property type="component" value="Unassembled WGS sequence"/>
</dbReference>
<evidence type="ECO:0000259" key="1">
    <source>
        <dbReference type="Pfam" id="PF13354"/>
    </source>
</evidence>